<sequence length="411" mass="48708">MYPFFYLYGFFALLALVNILYYIMIYYKGARIYVLGFVVLMGIGIWLTYYGGELYGKFLLYKSRKNFPPMLETFAAIIEEDVTTRDGKEIIPFGDHKGFYLENYIMTQQHELVALYREISESLLREGDIEGFVKKFDTNGNLIGTLSLYHSEGKSKIFLVEDCLIDISNRTYNNAWLSGRDSVFRPMKLVEGSQGWNFQQAKDFYYNRSQESSYCHIIKTPSWLLPDKGDFPKVEEPSYMIVFLKDQQLYYYLTPYDIIDYYYFGKKHYQIKSPEHTSAPLLMALRNDQLYNEEHLGKGERSSQRTDIEPVYYLQDDIECTGLEPLEPLRSFEVKRGEGELYYRLKVDDQVLSLKASYFIHSNYERSLKTPTYYWKNHTETIEKYKNIYLYSNKNIKYRLLDTFNGIYIVK</sequence>
<keyword evidence="1" id="KW-0812">Transmembrane</keyword>
<keyword evidence="1" id="KW-1133">Transmembrane helix</keyword>
<reference evidence="2 3" key="1">
    <citation type="submission" date="2023-12" db="EMBL/GenBank/DDBJ databases">
        <title>Genomic sequences of Capnocytophaga and Parvimonas strains.</title>
        <authorList>
            <person name="Watt R.M."/>
            <person name="Wang M."/>
            <person name="Yang T."/>
            <person name="Tong W.M."/>
        </authorList>
    </citation>
    <scope>NUCLEOTIDE SEQUENCE [LARGE SCALE GENOMIC DNA]</scope>
    <source>
        <strain evidence="2 3">CCUG 13096</strain>
    </source>
</reference>
<gene>
    <name evidence="2" type="ORF">VJJ08_04715</name>
</gene>
<feature type="transmembrane region" description="Helical" evidence="1">
    <location>
        <begin position="32"/>
        <end position="52"/>
    </location>
</feature>
<name>A0ABU5Z6N9_9FLAO</name>
<dbReference type="EMBL" id="JAYKBW010000005">
    <property type="protein sequence ID" value="MEB3074605.1"/>
    <property type="molecule type" value="Genomic_DNA"/>
</dbReference>
<keyword evidence="3" id="KW-1185">Reference proteome</keyword>
<organism evidence="2 3">
    <name type="scientific">Capnocytophaga gingivalis</name>
    <dbReference type="NCBI Taxonomy" id="1017"/>
    <lineage>
        <taxon>Bacteria</taxon>
        <taxon>Pseudomonadati</taxon>
        <taxon>Bacteroidota</taxon>
        <taxon>Flavobacteriia</taxon>
        <taxon>Flavobacteriales</taxon>
        <taxon>Flavobacteriaceae</taxon>
        <taxon>Capnocytophaga</taxon>
    </lineage>
</organism>
<evidence type="ECO:0000313" key="3">
    <source>
        <dbReference type="Proteomes" id="UP001311730"/>
    </source>
</evidence>
<keyword evidence="1" id="KW-0472">Membrane</keyword>
<accession>A0ABU5Z6N9</accession>
<comment type="caution">
    <text evidence="2">The sequence shown here is derived from an EMBL/GenBank/DDBJ whole genome shotgun (WGS) entry which is preliminary data.</text>
</comment>
<protein>
    <submittedName>
        <fullName evidence="2">Uncharacterized protein</fullName>
    </submittedName>
</protein>
<dbReference type="Proteomes" id="UP001311730">
    <property type="component" value="Unassembled WGS sequence"/>
</dbReference>
<evidence type="ECO:0000313" key="2">
    <source>
        <dbReference type="EMBL" id="MEB3074605.1"/>
    </source>
</evidence>
<proteinExistence type="predicted"/>
<evidence type="ECO:0000256" key="1">
    <source>
        <dbReference type="SAM" id="Phobius"/>
    </source>
</evidence>
<feature type="transmembrane region" description="Helical" evidence="1">
    <location>
        <begin position="6"/>
        <end position="25"/>
    </location>
</feature>